<dbReference type="EC" id="2.1.1.72" evidence="2"/>
<reference evidence="8 9" key="2">
    <citation type="submission" date="2018-02" db="EMBL/GenBank/DDBJ databases">
        <title>Subsurface microbial communities from deep shales in Ohio and West Virginia, USA.</title>
        <authorList>
            <person name="Wrighton K."/>
        </authorList>
    </citation>
    <scope>NUCLEOTIDE SEQUENCE [LARGE SCALE GENOMIC DNA]</scope>
    <source>
        <strain evidence="8 9">UTICA-S1B9</strain>
    </source>
</reference>
<evidence type="ECO:0000256" key="2">
    <source>
        <dbReference type="ARBA" id="ARBA00011900"/>
    </source>
</evidence>
<keyword evidence="4 8" id="KW-0808">Transferase</keyword>
<dbReference type="OrthoDB" id="9805629at2"/>
<dbReference type="GO" id="GO:0003676">
    <property type="term" value="F:nucleic acid binding"/>
    <property type="evidence" value="ECO:0007669"/>
    <property type="project" value="InterPro"/>
</dbReference>
<evidence type="ECO:0000313" key="10">
    <source>
        <dbReference type="Proteomes" id="UP000239648"/>
    </source>
</evidence>
<evidence type="ECO:0000313" key="9">
    <source>
        <dbReference type="Proteomes" id="UP000239446"/>
    </source>
</evidence>
<dbReference type="EMBL" id="PTIT01000050">
    <property type="protein sequence ID" value="PPK49832.1"/>
    <property type="molecule type" value="Genomic_DNA"/>
</dbReference>
<dbReference type="InterPro" id="IPR012327">
    <property type="entry name" value="MeTrfase_D12"/>
</dbReference>
<evidence type="ECO:0000313" key="8">
    <source>
        <dbReference type="EMBL" id="PPK51114.1"/>
    </source>
</evidence>
<sequence length="363" mass="40500">MTFRYIGSKSRLVDQIASFMGTPEDGSFFVDAFCGTGVVAESAASLGWDVRINDHLHSAVISAQARLISHDQASFSNIGGYTKAIEELNSIAPIEGYIWRTYSPASASFCENERRYFTQRNAARIDAIRAKISEWRGAGQISETEQVLLIADLFGALNRIANIAGTFGCFLSKWTKQSQGELALRPRELKSTQTRVEVSVGDVFQVKNHAQDLVYLDPPYTKRQYASYYHILETVALHDQPEVQGVAGLRPWQDLASDFCYKSRALKTLSSLLNTLQAERVLLSYSSEGHIGMQEMKTELSKLGRFSVHSMGSVGRYRPNKNASKSASDVNEFLIELQRPLASIDRNTIRINEGHEDLIVEKS</sequence>
<dbReference type="EMBL" id="PTIU01000053">
    <property type="protein sequence ID" value="PPK51114.1"/>
    <property type="molecule type" value="Genomic_DNA"/>
</dbReference>
<dbReference type="GO" id="GO:0009307">
    <property type="term" value="P:DNA restriction-modification system"/>
    <property type="evidence" value="ECO:0007669"/>
    <property type="project" value="InterPro"/>
</dbReference>
<protein>
    <recommendedName>
        <fullName evidence="2">site-specific DNA-methyltransferase (adenine-specific)</fullName>
        <ecNumber evidence="2">2.1.1.72</ecNumber>
    </recommendedName>
</protein>
<evidence type="ECO:0000256" key="4">
    <source>
        <dbReference type="ARBA" id="ARBA00022679"/>
    </source>
</evidence>
<dbReference type="AlphaFoldDB" id="A0A2S6G212"/>
<evidence type="ECO:0000256" key="3">
    <source>
        <dbReference type="ARBA" id="ARBA00022603"/>
    </source>
</evidence>
<dbReference type="Gene3D" id="1.10.1020.10">
    <property type="entry name" value="Adenine-specific Methyltransferase, Domain 2"/>
    <property type="match status" value="1"/>
</dbReference>
<dbReference type="Proteomes" id="UP000239648">
    <property type="component" value="Unassembled WGS sequence"/>
</dbReference>
<reference evidence="7 10" key="1">
    <citation type="submission" date="2018-02" db="EMBL/GenBank/DDBJ databases">
        <title>Deep subsurface shale carbon reservoir microbial communities from Ohio and West Virginia, USA.</title>
        <authorList>
            <person name="Wrighton K."/>
        </authorList>
    </citation>
    <scope>NUCLEOTIDE SEQUENCE [LARGE SCALE GENOMIC DNA]</scope>
    <source>
        <strain evidence="7 10">UTICA-S1B6</strain>
    </source>
</reference>
<dbReference type="InterPro" id="IPR023095">
    <property type="entry name" value="Ade_MeTrfase_dom_2"/>
</dbReference>
<keyword evidence="10" id="KW-1185">Reference proteome</keyword>
<evidence type="ECO:0000256" key="6">
    <source>
        <dbReference type="ARBA" id="ARBA00047942"/>
    </source>
</evidence>
<comment type="catalytic activity">
    <reaction evidence="6">
        <text>a 2'-deoxyadenosine in DNA + S-adenosyl-L-methionine = an N(6)-methyl-2'-deoxyadenosine in DNA + S-adenosyl-L-homocysteine + H(+)</text>
        <dbReference type="Rhea" id="RHEA:15197"/>
        <dbReference type="Rhea" id="RHEA-COMP:12418"/>
        <dbReference type="Rhea" id="RHEA-COMP:12419"/>
        <dbReference type="ChEBI" id="CHEBI:15378"/>
        <dbReference type="ChEBI" id="CHEBI:57856"/>
        <dbReference type="ChEBI" id="CHEBI:59789"/>
        <dbReference type="ChEBI" id="CHEBI:90615"/>
        <dbReference type="ChEBI" id="CHEBI:90616"/>
        <dbReference type="EC" id="2.1.1.72"/>
    </reaction>
</comment>
<comment type="caution">
    <text evidence="8">The sequence shown here is derived from an EMBL/GenBank/DDBJ whole genome shotgun (WGS) entry which is preliminary data.</text>
</comment>
<dbReference type="Proteomes" id="UP000239446">
    <property type="component" value="Unassembled WGS sequence"/>
</dbReference>
<dbReference type="InterPro" id="IPR002052">
    <property type="entry name" value="DNA_methylase_N6_adenine_CS"/>
</dbReference>
<keyword evidence="3 8" id="KW-0489">Methyltransferase</keyword>
<proteinExistence type="inferred from homology"/>
<name>A0A2S6G212_9GAMM</name>
<gene>
    <name evidence="8" type="ORF">B0H24_10535</name>
    <name evidence="7" type="ORF">BY455_1505</name>
</gene>
<comment type="similarity">
    <text evidence="1">Belongs to the N(4)/N(6)-methyltransferase family.</text>
</comment>
<accession>A0A2S6G212</accession>
<organism evidence="8 9">
    <name type="scientific">Marinobacter persicus</name>
    <dbReference type="NCBI Taxonomy" id="930118"/>
    <lineage>
        <taxon>Bacteria</taxon>
        <taxon>Pseudomonadati</taxon>
        <taxon>Pseudomonadota</taxon>
        <taxon>Gammaproteobacteria</taxon>
        <taxon>Pseudomonadales</taxon>
        <taxon>Marinobacteraceae</taxon>
        <taxon>Marinobacter</taxon>
    </lineage>
</organism>
<dbReference type="GO" id="GO:0009007">
    <property type="term" value="F:site-specific DNA-methyltransferase (adenine-specific) activity"/>
    <property type="evidence" value="ECO:0007669"/>
    <property type="project" value="UniProtKB-EC"/>
</dbReference>
<keyword evidence="5" id="KW-0949">S-adenosyl-L-methionine</keyword>
<dbReference type="PROSITE" id="PS00092">
    <property type="entry name" value="N6_MTASE"/>
    <property type="match status" value="1"/>
</dbReference>
<evidence type="ECO:0000313" key="7">
    <source>
        <dbReference type="EMBL" id="PPK49832.1"/>
    </source>
</evidence>
<dbReference type="PRINTS" id="PR00505">
    <property type="entry name" value="D12N6MTFRASE"/>
</dbReference>
<dbReference type="Gene3D" id="3.40.50.150">
    <property type="entry name" value="Vaccinia Virus protein VP39"/>
    <property type="match status" value="1"/>
</dbReference>
<dbReference type="GO" id="GO:0032259">
    <property type="term" value="P:methylation"/>
    <property type="evidence" value="ECO:0007669"/>
    <property type="project" value="UniProtKB-KW"/>
</dbReference>
<dbReference type="InterPro" id="IPR029063">
    <property type="entry name" value="SAM-dependent_MTases_sf"/>
</dbReference>
<evidence type="ECO:0000256" key="1">
    <source>
        <dbReference type="ARBA" id="ARBA00006594"/>
    </source>
</evidence>
<evidence type="ECO:0000256" key="5">
    <source>
        <dbReference type="ARBA" id="ARBA00022691"/>
    </source>
</evidence>
<dbReference type="RefSeq" id="WP_104417586.1">
    <property type="nucleotide sequence ID" value="NZ_PTIT01000050.1"/>
</dbReference>
<dbReference type="SUPFAM" id="SSF53335">
    <property type="entry name" value="S-adenosyl-L-methionine-dependent methyltransferases"/>
    <property type="match status" value="1"/>
</dbReference>
<dbReference type="REBASE" id="261617">
    <property type="entry name" value="M.MpeS1B9ORF10535P"/>
</dbReference>
<dbReference type="Pfam" id="PF02086">
    <property type="entry name" value="MethyltransfD12"/>
    <property type="match status" value="1"/>
</dbReference>